<evidence type="ECO:0000313" key="3">
    <source>
        <dbReference type="EMBL" id="PVD36246.1"/>
    </source>
</evidence>
<sequence length="335" mass="37696">MGLTCVASNYEMFLNSHAHCGPADTDVNTLPYKDVGESTIISIKDDVSPNTNTDVFRECRIVFRSQRKDGRLCLMQKHFKIQPCEVRLELFDGWAGVDDVENPNVTIDCDHRLTSVEWFFMDSMPNCGSKFQLDSSQVTVSNINPNNHKTLFHCTLTFDYVGLEENRTVCLIFQSGVDRSQCSNWPYKLTVLSQQLDQTKDKLEYSCEKTLPERWCSNGTSLRLELYRNKNGGVQNETEKPNIFSVFVMDHIGGADTLPLVHKSMSSPVESSSHLLLIILVAVILSLALLVSVFICIYFHICQKPKGVQRVSNQDDGSSKTAMITNGTCRNGQMV</sequence>
<feature type="transmembrane region" description="Helical" evidence="2">
    <location>
        <begin position="275"/>
        <end position="301"/>
    </location>
</feature>
<protein>
    <submittedName>
        <fullName evidence="3">Uncharacterized protein</fullName>
    </submittedName>
</protein>
<keyword evidence="2" id="KW-1133">Transmembrane helix</keyword>
<reference evidence="3 4" key="1">
    <citation type="submission" date="2018-04" db="EMBL/GenBank/DDBJ databases">
        <title>The genome of golden apple snail Pomacea canaliculata provides insight into stress tolerance and invasive adaptation.</title>
        <authorList>
            <person name="Liu C."/>
            <person name="Liu B."/>
            <person name="Ren Y."/>
            <person name="Zhang Y."/>
            <person name="Wang H."/>
            <person name="Li S."/>
            <person name="Jiang F."/>
            <person name="Yin L."/>
            <person name="Zhang G."/>
            <person name="Qian W."/>
            <person name="Fan W."/>
        </authorList>
    </citation>
    <scope>NUCLEOTIDE SEQUENCE [LARGE SCALE GENOMIC DNA]</scope>
    <source>
        <strain evidence="3">SZHN2017</strain>
        <tissue evidence="3">Muscle</tissue>
    </source>
</reference>
<feature type="region of interest" description="Disordered" evidence="1">
    <location>
        <begin position="310"/>
        <end position="335"/>
    </location>
</feature>
<accession>A0A2T7PS48</accession>
<dbReference type="AlphaFoldDB" id="A0A2T7PS48"/>
<name>A0A2T7PS48_POMCA</name>
<gene>
    <name evidence="3" type="ORF">C0Q70_03224</name>
</gene>
<keyword evidence="4" id="KW-1185">Reference proteome</keyword>
<proteinExistence type="predicted"/>
<keyword evidence="2" id="KW-0472">Membrane</keyword>
<dbReference type="Proteomes" id="UP000245119">
    <property type="component" value="Linkage Group LG2"/>
</dbReference>
<comment type="caution">
    <text evidence="3">The sequence shown here is derived from an EMBL/GenBank/DDBJ whole genome shotgun (WGS) entry which is preliminary data.</text>
</comment>
<evidence type="ECO:0000256" key="1">
    <source>
        <dbReference type="SAM" id="MobiDB-lite"/>
    </source>
</evidence>
<evidence type="ECO:0000256" key="2">
    <source>
        <dbReference type="SAM" id="Phobius"/>
    </source>
</evidence>
<dbReference type="EMBL" id="PZQS01000002">
    <property type="protein sequence ID" value="PVD36246.1"/>
    <property type="molecule type" value="Genomic_DNA"/>
</dbReference>
<organism evidence="3 4">
    <name type="scientific">Pomacea canaliculata</name>
    <name type="common">Golden apple snail</name>
    <dbReference type="NCBI Taxonomy" id="400727"/>
    <lineage>
        <taxon>Eukaryota</taxon>
        <taxon>Metazoa</taxon>
        <taxon>Spiralia</taxon>
        <taxon>Lophotrochozoa</taxon>
        <taxon>Mollusca</taxon>
        <taxon>Gastropoda</taxon>
        <taxon>Caenogastropoda</taxon>
        <taxon>Architaenioglossa</taxon>
        <taxon>Ampullarioidea</taxon>
        <taxon>Ampullariidae</taxon>
        <taxon>Pomacea</taxon>
    </lineage>
</organism>
<keyword evidence="2" id="KW-0812">Transmembrane</keyword>
<dbReference type="OrthoDB" id="6200461at2759"/>
<evidence type="ECO:0000313" key="4">
    <source>
        <dbReference type="Proteomes" id="UP000245119"/>
    </source>
</evidence>